<evidence type="ECO:0000259" key="7">
    <source>
        <dbReference type="PROSITE" id="PS51900"/>
    </source>
</evidence>
<dbReference type="GO" id="GO:0015074">
    <property type="term" value="P:DNA integration"/>
    <property type="evidence" value="ECO:0007669"/>
    <property type="project" value="UniProtKB-KW"/>
</dbReference>
<evidence type="ECO:0000256" key="1">
    <source>
        <dbReference type="ARBA" id="ARBA00008857"/>
    </source>
</evidence>
<evidence type="ECO:0000313" key="8">
    <source>
        <dbReference type="EMBL" id="SMF94000.1"/>
    </source>
</evidence>
<dbReference type="EMBL" id="FXAM01000001">
    <property type="protein sequence ID" value="SMF94000.1"/>
    <property type="molecule type" value="Genomic_DNA"/>
</dbReference>
<dbReference type="Gene3D" id="1.10.443.10">
    <property type="entry name" value="Intergrase catalytic core"/>
    <property type="match status" value="1"/>
</dbReference>
<evidence type="ECO:0000256" key="3">
    <source>
        <dbReference type="ARBA" id="ARBA00023125"/>
    </source>
</evidence>
<gene>
    <name evidence="8" type="ORF">SAMN02949497_1299</name>
</gene>
<name>A0A1Y6CUW5_9GAMM</name>
<comment type="similarity">
    <text evidence="1">Belongs to the 'phage' integrase family.</text>
</comment>
<organism evidence="8 9">
    <name type="scientific">Methylomagnum ishizawai</name>
    <dbReference type="NCBI Taxonomy" id="1760988"/>
    <lineage>
        <taxon>Bacteria</taxon>
        <taxon>Pseudomonadati</taxon>
        <taxon>Pseudomonadota</taxon>
        <taxon>Gammaproteobacteria</taxon>
        <taxon>Methylococcales</taxon>
        <taxon>Methylococcaceae</taxon>
        <taxon>Methylomagnum</taxon>
    </lineage>
</organism>
<dbReference type="Pfam" id="PF13356">
    <property type="entry name" value="Arm-DNA-bind_3"/>
    <property type="match status" value="1"/>
</dbReference>
<dbReference type="InterPro" id="IPR050808">
    <property type="entry name" value="Phage_Integrase"/>
</dbReference>
<evidence type="ECO:0000256" key="2">
    <source>
        <dbReference type="ARBA" id="ARBA00022908"/>
    </source>
</evidence>
<keyword evidence="2" id="KW-0229">DNA integration</keyword>
<keyword evidence="4" id="KW-0233">DNA recombination</keyword>
<dbReference type="InterPro" id="IPR011010">
    <property type="entry name" value="DNA_brk_join_enz"/>
</dbReference>
<dbReference type="InterPro" id="IPR038488">
    <property type="entry name" value="Integrase_DNA-bd_sf"/>
</dbReference>
<sequence length="420" mass="47872">MGKLTDVEIRNWIKAGERFDMRSIGDGLYLRYREADAVPLWRFRYRIGGKQRVMNLGGYGDLSLADARKTAKELRARVALGHDVAAEKQERKAEAVAKMEAGKNALTVAKLSDEYFERMILGRWKHPNIVRSRIEKDIKPSIGKLKVEDVKPSHIDAMLQTIVKRGAPTIANDVLRWARRIFDYGIKRHMLQYNPASAFDLSDAGGREEARERALSGDELVLLFQAMRDAKGFSYENLLAVKLLLLLAVRKGELVGARWAEFNLDQAVWCLPAERTKTEAAIDIPLPVPAVDALRELHRLACGSEWVFPARKVQHRMIPHIHENTLNVALSKVKPLMPGVEPFCVHDFRRTARTHLAALGVDPHIAERCLNHKIKGVEGIYNRHDYFEERRKALELWAKYLESCEKGEGWNVVPFRRSMG</sequence>
<dbReference type="PANTHER" id="PTHR30629">
    <property type="entry name" value="PROPHAGE INTEGRASE"/>
    <property type="match status" value="1"/>
</dbReference>
<dbReference type="AlphaFoldDB" id="A0A1Y6CUW5"/>
<accession>A0A1Y6CUW5</accession>
<reference evidence="8 9" key="1">
    <citation type="submission" date="2016-12" db="EMBL/GenBank/DDBJ databases">
        <authorList>
            <person name="Song W.-J."/>
            <person name="Kurnit D.M."/>
        </authorList>
    </citation>
    <scope>NUCLEOTIDE SEQUENCE [LARGE SCALE GENOMIC DNA]</scope>
    <source>
        <strain evidence="8 9">175</strain>
    </source>
</reference>
<dbReference type="InterPro" id="IPR013762">
    <property type="entry name" value="Integrase-like_cat_sf"/>
</dbReference>
<proteinExistence type="inferred from homology"/>
<keyword evidence="3 5" id="KW-0238">DNA-binding</keyword>
<dbReference type="GO" id="GO:0006310">
    <property type="term" value="P:DNA recombination"/>
    <property type="evidence" value="ECO:0007669"/>
    <property type="project" value="UniProtKB-KW"/>
</dbReference>
<dbReference type="InterPro" id="IPR044068">
    <property type="entry name" value="CB"/>
</dbReference>
<dbReference type="RefSeq" id="WP_085211006.1">
    <property type="nucleotide sequence ID" value="NZ_FXAM01000001.1"/>
</dbReference>
<dbReference type="InterPro" id="IPR025166">
    <property type="entry name" value="Integrase_DNA_bind_dom"/>
</dbReference>
<evidence type="ECO:0000313" key="9">
    <source>
        <dbReference type="Proteomes" id="UP000192923"/>
    </source>
</evidence>
<dbReference type="OrthoDB" id="9795573at2"/>
<dbReference type="InterPro" id="IPR002104">
    <property type="entry name" value="Integrase_catalytic"/>
</dbReference>
<dbReference type="CDD" id="cd00801">
    <property type="entry name" value="INT_P4_C"/>
    <property type="match status" value="1"/>
</dbReference>
<dbReference type="SUPFAM" id="SSF56349">
    <property type="entry name" value="DNA breaking-rejoining enzymes"/>
    <property type="match status" value="1"/>
</dbReference>
<evidence type="ECO:0000256" key="4">
    <source>
        <dbReference type="ARBA" id="ARBA00023172"/>
    </source>
</evidence>
<evidence type="ECO:0000256" key="5">
    <source>
        <dbReference type="PROSITE-ProRule" id="PRU01248"/>
    </source>
</evidence>
<dbReference type="Pfam" id="PF00589">
    <property type="entry name" value="Phage_integrase"/>
    <property type="match status" value="1"/>
</dbReference>
<dbReference type="PANTHER" id="PTHR30629:SF2">
    <property type="entry name" value="PROPHAGE INTEGRASE INTS-RELATED"/>
    <property type="match status" value="1"/>
</dbReference>
<evidence type="ECO:0000259" key="6">
    <source>
        <dbReference type="PROSITE" id="PS51898"/>
    </source>
</evidence>
<dbReference type="STRING" id="1760988.SAMN02949497_1299"/>
<dbReference type="InterPro" id="IPR053876">
    <property type="entry name" value="Phage_int_M"/>
</dbReference>
<feature type="domain" description="Core-binding (CB)" evidence="7">
    <location>
        <begin position="106"/>
        <end position="186"/>
    </location>
</feature>
<dbReference type="Gene3D" id="3.30.160.390">
    <property type="entry name" value="Integrase, DNA-binding domain"/>
    <property type="match status" value="1"/>
</dbReference>
<dbReference type="PROSITE" id="PS51898">
    <property type="entry name" value="TYR_RECOMBINASE"/>
    <property type="match status" value="1"/>
</dbReference>
<dbReference type="Proteomes" id="UP000192923">
    <property type="component" value="Unassembled WGS sequence"/>
</dbReference>
<dbReference type="PROSITE" id="PS51900">
    <property type="entry name" value="CB"/>
    <property type="match status" value="1"/>
</dbReference>
<dbReference type="InterPro" id="IPR010998">
    <property type="entry name" value="Integrase_recombinase_N"/>
</dbReference>
<feature type="domain" description="Tyr recombinase" evidence="6">
    <location>
        <begin position="210"/>
        <end position="395"/>
    </location>
</feature>
<dbReference type="Gene3D" id="1.10.150.130">
    <property type="match status" value="1"/>
</dbReference>
<protein>
    <submittedName>
        <fullName evidence="8">Integrase</fullName>
    </submittedName>
</protein>
<dbReference type="GO" id="GO:0003677">
    <property type="term" value="F:DNA binding"/>
    <property type="evidence" value="ECO:0007669"/>
    <property type="project" value="UniProtKB-UniRule"/>
</dbReference>
<keyword evidence="9" id="KW-1185">Reference proteome</keyword>
<dbReference type="Pfam" id="PF22022">
    <property type="entry name" value="Phage_int_M"/>
    <property type="match status" value="1"/>
</dbReference>